<dbReference type="InterPro" id="IPR036237">
    <property type="entry name" value="Xyl_isomerase-like_sf"/>
</dbReference>
<evidence type="ECO:0000313" key="1">
    <source>
        <dbReference type="EMBL" id="OBZ67726.1"/>
    </source>
</evidence>
<accession>A0A1C7LU54</accession>
<dbReference type="STRING" id="5627.A0A1C7LU54"/>
<dbReference type="EMBL" id="LUGG01000023">
    <property type="protein sequence ID" value="OBZ67726.1"/>
    <property type="molecule type" value="Genomic_DNA"/>
</dbReference>
<reference evidence="1 2" key="1">
    <citation type="submission" date="2016-03" db="EMBL/GenBank/DDBJ databases">
        <title>Whole genome sequencing of Grifola frondosa 9006-11.</title>
        <authorList>
            <person name="Min B."/>
            <person name="Park H."/>
            <person name="Kim J.-G."/>
            <person name="Cho H."/>
            <person name="Oh Y.-L."/>
            <person name="Kong W.-S."/>
            <person name="Choi I.-G."/>
        </authorList>
    </citation>
    <scope>NUCLEOTIDE SEQUENCE [LARGE SCALE GENOMIC DNA]</scope>
    <source>
        <strain evidence="1 2">9006-11</strain>
    </source>
</reference>
<dbReference type="AlphaFoldDB" id="A0A1C7LU54"/>
<name>A0A1C7LU54_GRIFR</name>
<dbReference type="Gene3D" id="3.20.20.150">
    <property type="entry name" value="Divalent-metal-dependent TIM barrel enzymes"/>
    <property type="match status" value="1"/>
</dbReference>
<keyword evidence="2" id="KW-1185">Reference proteome</keyword>
<dbReference type="SUPFAM" id="SSF51658">
    <property type="entry name" value="Xylose isomerase-like"/>
    <property type="match status" value="1"/>
</dbReference>
<dbReference type="Proteomes" id="UP000092993">
    <property type="component" value="Unassembled WGS sequence"/>
</dbReference>
<organism evidence="1 2">
    <name type="scientific">Grifola frondosa</name>
    <name type="common">Maitake</name>
    <name type="synonym">Polyporus frondosus</name>
    <dbReference type="NCBI Taxonomy" id="5627"/>
    <lineage>
        <taxon>Eukaryota</taxon>
        <taxon>Fungi</taxon>
        <taxon>Dikarya</taxon>
        <taxon>Basidiomycota</taxon>
        <taxon>Agaricomycotina</taxon>
        <taxon>Agaricomycetes</taxon>
        <taxon>Polyporales</taxon>
        <taxon>Grifolaceae</taxon>
        <taxon>Grifola</taxon>
    </lineage>
</organism>
<sequence>MSGMLGVDRIERLLSLHRKMPCNDDTIEISHRDGRPHLVPTYCTSSARMNAPHVIAEAGFPQTELAFPDLKAYAAHKFLGYTKLAENGRGDLETQTKEASKTGVSSAGAGVPDLRVHAWFKVLKALKCEMLQVGSSDDPSTSVGLNIIARNLRQLADEAAAPDPPICM</sequence>
<proteinExistence type="predicted"/>
<evidence type="ECO:0000313" key="2">
    <source>
        <dbReference type="Proteomes" id="UP000092993"/>
    </source>
</evidence>
<gene>
    <name evidence="1" type="ORF">A0H81_12118</name>
</gene>
<dbReference type="OrthoDB" id="5360893at2759"/>
<protein>
    <submittedName>
        <fullName evidence="1">Uncharacterized protein</fullName>
    </submittedName>
</protein>
<comment type="caution">
    <text evidence="1">The sequence shown here is derived from an EMBL/GenBank/DDBJ whole genome shotgun (WGS) entry which is preliminary data.</text>
</comment>